<feature type="transmembrane region" description="Helical" evidence="4">
    <location>
        <begin position="31"/>
        <end position="52"/>
    </location>
</feature>
<dbReference type="InterPro" id="IPR036412">
    <property type="entry name" value="HAD-like_sf"/>
</dbReference>
<reference evidence="5 6" key="1">
    <citation type="submission" date="2010-03" db="EMBL/GenBank/DDBJ databases">
        <authorList>
            <consortium name="The Broad Institute Genome Sequencing Platform"/>
            <person name="Ward D."/>
            <person name="Earl A."/>
            <person name="Feldgarden M."/>
            <person name="Gevers D."/>
            <person name="Young S."/>
            <person name="Zeng Q."/>
            <person name="Koehrsen M."/>
            <person name="Alvarado L."/>
            <person name="Berlin A.M."/>
            <person name="Borenstein D."/>
            <person name="Chapman S.B."/>
            <person name="Chen Z."/>
            <person name="Engels R."/>
            <person name="Freedman E."/>
            <person name="Gellesch M."/>
            <person name="Goldberg J."/>
            <person name="Griggs A."/>
            <person name="Gujja S."/>
            <person name="Heilman E.R."/>
            <person name="Heiman D.I."/>
            <person name="Hepburn T.A."/>
            <person name="Howarth C."/>
            <person name="Jen D."/>
            <person name="Larson L."/>
            <person name="Mehta T."/>
            <person name="Park D."/>
            <person name="Pearson M."/>
            <person name="Richards J."/>
            <person name="Roberts A."/>
            <person name="Saif S."/>
            <person name="Shea T.D."/>
            <person name="Shenoy N."/>
            <person name="Sisk P."/>
            <person name="Stolte C."/>
            <person name="Sykes S.N."/>
            <person name="Walk T."/>
            <person name="White J."/>
            <person name="Yandava C."/>
            <person name="Izard J."/>
            <person name="Baranova O.V."/>
            <person name="Blanton J.M."/>
            <person name="Tanner A.C."/>
            <person name="Dewhirst F."/>
            <person name="Haas B."/>
            <person name="Nusbaum C."/>
            <person name="Birren B."/>
        </authorList>
    </citation>
    <scope>NUCLEOTIDE SEQUENCE [LARGE SCALE GENOMIC DNA]</scope>
    <source>
        <strain evidence="5 6">ATCC 29453</strain>
    </source>
</reference>
<keyword evidence="4" id="KW-0812">Transmembrane</keyword>
<keyword evidence="1" id="KW-0479">Metal-binding</keyword>
<evidence type="ECO:0000256" key="1">
    <source>
        <dbReference type="ARBA" id="ARBA00022723"/>
    </source>
</evidence>
<gene>
    <name evidence="5" type="ORF">HMPREF9021_00379</name>
</gene>
<proteinExistence type="predicted"/>
<dbReference type="NCBIfam" id="TIGR01488">
    <property type="entry name" value="HAD-SF-IB"/>
    <property type="match status" value="1"/>
</dbReference>
<dbReference type="KEGG" id="smur:BWP33_00695"/>
<dbReference type="Proteomes" id="UP000017813">
    <property type="component" value="Unassembled WGS sequence"/>
</dbReference>
<dbReference type="EMBL" id="ADCY02000006">
    <property type="protein sequence ID" value="EFG31975.1"/>
    <property type="molecule type" value="Genomic_DNA"/>
</dbReference>
<comment type="caution">
    <text evidence="5">The sequence shown here is derived from an EMBL/GenBank/DDBJ whole genome shotgun (WGS) entry which is preliminary data.</text>
</comment>
<keyword evidence="6" id="KW-1185">Reference proteome</keyword>
<dbReference type="InterPro" id="IPR023214">
    <property type="entry name" value="HAD_sf"/>
</dbReference>
<accession>V9H6S6</accession>
<dbReference type="OrthoDB" id="9784466at2"/>
<dbReference type="Gene3D" id="1.20.1440.100">
    <property type="entry name" value="SG protein - dephosphorylation function"/>
    <property type="match status" value="1"/>
</dbReference>
<keyword evidence="2 5" id="KW-0378">Hydrolase</keyword>
<evidence type="ECO:0000256" key="2">
    <source>
        <dbReference type="ARBA" id="ARBA00022801"/>
    </source>
</evidence>
<dbReference type="eggNOG" id="COG0560">
    <property type="taxonomic scope" value="Bacteria"/>
</dbReference>
<evidence type="ECO:0000256" key="3">
    <source>
        <dbReference type="ARBA" id="ARBA00022842"/>
    </source>
</evidence>
<dbReference type="PANTHER" id="PTHR43344:SF13">
    <property type="entry name" value="PHOSPHATASE RV3661-RELATED"/>
    <property type="match status" value="1"/>
</dbReference>
<dbReference type="InterPro" id="IPR006385">
    <property type="entry name" value="HAD_hydro_SerB1"/>
</dbReference>
<evidence type="ECO:0000256" key="4">
    <source>
        <dbReference type="SAM" id="Phobius"/>
    </source>
</evidence>
<name>V9H6S6_9NEIS</name>
<dbReference type="Gene3D" id="3.40.50.1000">
    <property type="entry name" value="HAD superfamily/HAD-like"/>
    <property type="match status" value="1"/>
</dbReference>
<keyword evidence="4" id="KW-0472">Membrane</keyword>
<dbReference type="GO" id="GO:0046872">
    <property type="term" value="F:metal ion binding"/>
    <property type="evidence" value="ECO:0007669"/>
    <property type="project" value="UniProtKB-KW"/>
</dbReference>
<evidence type="ECO:0000313" key="5">
    <source>
        <dbReference type="EMBL" id="EFG31975.1"/>
    </source>
</evidence>
<dbReference type="SUPFAM" id="SSF56784">
    <property type="entry name" value="HAD-like"/>
    <property type="match status" value="1"/>
</dbReference>
<dbReference type="GO" id="GO:0016787">
    <property type="term" value="F:hydrolase activity"/>
    <property type="evidence" value="ECO:0007669"/>
    <property type="project" value="UniProtKB-KW"/>
</dbReference>
<keyword evidence="4" id="KW-1133">Transmembrane helix</keyword>
<protein>
    <submittedName>
        <fullName evidence="5">HAD hydrolase, family IB</fullName>
    </submittedName>
</protein>
<dbReference type="CDD" id="cd02612">
    <property type="entry name" value="HAD_PGPPase"/>
    <property type="match status" value="1"/>
</dbReference>
<dbReference type="HOGENOM" id="CLU_052657_2_3_4"/>
<organism evidence="5 6">
    <name type="scientific">Simonsiella muelleri ATCC 29453</name>
    <dbReference type="NCBI Taxonomy" id="641147"/>
    <lineage>
        <taxon>Bacteria</taxon>
        <taxon>Pseudomonadati</taxon>
        <taxon>Pseudomonadota</taxon>
        <taxon>Betaproteobacteria</taxon>
        <taxon>Neisseriales</taxon>
        <taxon>Neisseriaceae</taxon>
        <taxon>Simonsiella</taxon>
    </lineage>
</organism>
<evidence type="ECO:0000313" key="6">
    <source>
        <dbReference type="Proteomes" id="UP000017813"/>
    </source>
</evidence>
<reference evidence="5 6" key="2">
    <citation type="submission" date="2011-10" db="EMBL/GenBank/DDBJ databases">
        <title>The Genome Sequence of Simonsiella muelleri ATCC 29453.</title>
        <authorList>
            <consortium name="The Broad Institute Genome Sequencing Platform"/>
            <consortium name="The Broad Institute Genome Sequencing Center for Infectious Disease"/>
            <person name="Earl A."/>
            <person name="Ward D."/>
            <person name="Feldgarden M."/>
            <person name="Gevers D."/>
            <person name="Izard J."/>
            <person name="Baranova O.V."/>
            <person name="Blanton J.M."/>
            <person name="Tanner A.C."/>
            <person name="Dewhirst F."/>
            <person name="Young S.K."/>
            <person name="Zeng Q."/>
            <person name="Gargeya S."/>
            <person name="Fitzgerald M."/>
            <person name="Haas B."/>
            <person name="Abouelleil A."/>
            <person name="Alvarado L."/>
            <person name="Arachchi H.M."/>
            <person name="Berlin A."/>
            <person name="Brown A."/>
            <person name="Chapman S.B."/>
            <person name="Chen Z."/>
            <person name="Dunbar C."/>
            <person name="Freedman E."/>
            <person name="Gearin G."/>
            <person name="Goldberg J."/>
            <person name="Griggs A."/>
            <person name="Gujja S."/>
            <person name="Heiman D."/>
            <person name="Howarth C."/>
            <person name="Larson L."/>
            <person name="Lui A."/>
            <person name="MacDonald P.J.P."/>
            <person name="Montmayeur A."/>
            <person name="Murphy C."/>
            <person name="Neiman D."/>
            <person name="Pearson M."/>
            <person name="Priest M."/>
            <person name="Roberts A."/>
            <person name="Saif S."/>
            <person name="Shea T."/>
            <person name="Shenoy N."/>
            <person name="Sisk P."/>
            <person name="Stolte C."/>
            <person name="Sykes S."/>
            <person name="Wortman J."/>
            <person name="Nusbaum C."/>
            <person name="Birren B."/>
        </authorList>
    </citation>
    <scope>NUCLEOTIDE SEQUENCE [LARGE SCALE GENOMIC DNA]</scope>
    <source>
        <strain evidence="5 6">ATCC 29453</strain>
    </source>
</reference>
<dbReference type="STRING" id="641147.HMPREF9021_00379"/>
<dbReference type="NCBIfam" id="TIGR01490">
    <property type="entry name" value="HAD-SF-IB-hyp1"/>
    <property type="match status" value="1"/>
</dbReference>
<dbReference type="InterPro" id="IPR050582">
    <property type="entry name" value="HAD-like_SerB"/>
</dbReference>
<dbReference type="AlphaFoldDB" id="V9H6S6"/>
<keyword evidence="3" id="KW-0460">Magnesium</keyword>
<dbReference type="Pfam" id="PF12710">
    <property type="entry name" value="HAD"/>
    <property type="match status" value="1"/>
</dbReference>
<dbReference type="RefSeq" id="WP_002641287.1">
    <property type="nucleotide sequence ID" value="NZ_CP019448.1"/>
</dbReference>
<dbReference type="PANTHER" id="PTHR43344">
    <property type="entry name" value="PHOSPHOSERINE PHOSPHATASE"/>
    <property type="match status" value="1"/>
</dbReference>
<sequence length="205" mass="23223">MQKYAFFDFDGTLTRTDSVLPFLKFCCKNNFLFYIKLIPLLPTLVGYLAGLVSNASAKERVIDAYLHNWRVADVEAKAAEFAEHELPNLLFSEGMFQLSQHKAQGDICVLVSASPEWYLQHWGKQHGFDAIIATKMATLSGCLTGKIDGENCHDFAKVRRINALFGENCWQNSIAYSDSRVDLPMLQRASEGFLLNKQTKKFEKI</sequence>